<keyword evidence="2" id="KW-1185">Reference proteome</keyword>
<evidence type="ECO:0000313" key="1">
    <source>
        <dbReference type="EMBL" id="CAB4039589.1"/>
    </source>
</evidence>
<evidence type="ECO:0000313" key="2">
    <source>
        <dbReference type="Proteomes" id="UP001152795"/>
    </source>
</evidence>
<dbReference type="AlphaFoldDB" id="A0A7D9K1W8"/>
<reference evidence="1" key="1">
    <citation type="submission" date="2020-04" db="EMBL/GenBank/DDBJ databases">
        <authorList>
            <person name="Alioto T."/>
            <person name="Alioto T."/>
            <person name="Gomez Garrido J."/>
        </authorList>
    </citation>
    <scope>NUCLEOTIDE SEQUENCE</scope>
    <source>
        <strain evidence="1">A484AB</strain>
    </source>
</reference>
<dbReference type="EMBL" id="CACRXK020025607">
    <property type="protein sequence ID" value="CAB4039589.1"/>
    <property type="molecule type" value="Genomic_DNA"/>
</dbReference>
<accession>A0A7D9K1W8</accession>
<feature type="non-terminal residue" evidence="1">
    <location>
        <position position="1"/>
    </location>
</feature>
<dbReference type="Proteomes" id="UP001152795">
    <property type="component" value="Unassembled WGS sequence"/>
</dbReference>
<proteinExistence type="predicted"/>
<dbReference type="OrthoDB" id="4405280at2759"/>
<feature type="non-terminal residue" evidence="1">
    <location>
        <position position="124"/>
    </location>
</feature>
<name>A0A7D9K1W8_PARCT</name>
<comment type="caution">
    <text evidence="1">The sequence shown here is derived from an EMBL/GenBank/DDBJ whole genome shotgun (WGS) entry which is preliminary data.</text>
</comment>
<organism evidence="1 2">
    <name type="scientific">Paramuricea clavata</name>
    <name type="common">Red gorgonian</name>
    <name type="synonym">Violescent sea-whip</name>
    <dbReference type="NCBI Taxonomy" id="317549"/>
    <lineage>
        <taxon>Eukaryota</taxon>
        <taxon>Metazoa</taxon>
        <taxon>Cnidaria</taxon>
        <taxon>Anthozoa</taxon>
        <taxon>Octocorallia</taxon>
        <taxon>Malacalcyonacea</taxon>
        <taxon>Plexauridae</taxon>
        <taxon>Paramuricea</taxon>
    </lineage>
</organism>
<protein>
    <submittedName>
        <fullName evidence="1">Uncharacterized protein</fullName>
    </submittedName>
</protein>
<sequence>YLVIVRTDSGSNIERYNVETEVVDAIKAGGDFPQDVSVDADNGVVYWVNVIGGSTFKVKSTSYAGVTIDLNITYTERIEIAQDEVYLYVLVVSNETIYKYRKNTWEQMGSIVVPSGTSGVEVAF</sequence>
<dbReference type="SUPFAM" id="SSF63825">
    <property type="entry name" value="YWTD domain"/>
    <property type="match status" value="1"/>
</dbReference>
<gene>
    <name evidence="1" type="ORF">PACLA_8A068870</name>
</gene>